<accession>A0A2R4TBC9</accession>
<dbReference type="InterPro" id="IPR004305">
    <property type="entry name" value="Thiaminase-2/PQQC"/>
</dbReference>
<dbReference type="InterPro" id="IPR016084">
    <property type="entry name" value="Haem_Oase-like_multi-hlx"/>
</dbReference>
<dbReference type="PANTHER" id="PTHR43198:SF2">
    <property type="entry name" value="SI:CH1073-67J19.1-RELATED"/>
    <property type="match status" value="1"/>
</dbReference>
<protein>
    <submittedName>
        <fullName evidence="3">TenA family transcriptional regulator</fullName>
    </submittedName>
</protein>
<dbReference type="GO" id="GO:0005829">
    <property type="term" value="C:cytosol"/>
    <property type="evidence" value="ECO:0007669"/>
    <property type="project" value="TreeGrafter"/>
</dbReference>
<name>A0A2R4TBC9_9ACTN</name>
<evidence type="ECO:0000313" key="4">
    <source>
        <dbReference type="Proteomes" id="UP000244201"/>
    </source>
</evidence>
<dbReference type="PANTHER" id="PTHR43198">
    <property type="entry name" value="BIFUNCTIONAL TH2 PROTEIN"/>
    <property type="match status" value="1"/>
</dbReference>
<dbReference type="RefSeq" id="WP_108153715.1">
    <property type="nucleotide sequence ID" value="NZ_CP026304.1"/>
</dbReference>
<organism evidence="3 4">
    <name type="scientific">Streptomyces lunaelactis</name>
    <dbReference type="NCBI Taxonomy" id="1535768"/>
    <lineage>
        <taxon>Bacteria</taxon>
        <taxon>Bacillati</taxon>
        <taxon>Actinomycetota</taxon>
        <taxon>Actinomycetes</taxon>
        <taxon>Kitasatosporales</taxon>
        <taxon>Streptomycetaceae</taxon>
        <taxon>Streptomyces</taxon>
    </lineage>
</organism>
<sequence>MLQEELKELAAPILDKVRAHPFWSGLRDGSLPGESLAHFVEQDTGYLLPSYARGLARAAAAARGDEYTALLGRSITGTLEARDKLREAYGSLAGELGTPALDPEAAVDPAAHAHSSFFQAATATSFAAGFGALLPMVWFNYQVSNDLLERHTSGSRYAPWIEIYHPGEGYGYAVKAFMGVADRLGEELSGAERAELVDHFAISTRYEWAFAEAAWSRPSWPF</sequence>
<dbReference type="OrthoDB" id="34166at2"/>
<reference evidence="3 4" key="1">
    <citation type="submission" date="2018-01" db="EMBL/GenBank/DDBJ databases">
        <title>Complete genome sequence of Streptomyces lunaelactis MM109T, a Ferroverdin A producer isolated from cave moonmilk deposits.</title>
        <authorList>
            <person name="Naome A."/>
            <person name="Martinet L."/>
            <person name="Maciejewska M."/>
            <person name="Anderssen S."/>
            <person name="Adam D."/>
            <person name="Tenconi E."/>
            <person name="Deflandre B."/>
            <person name="Arguelles-Arias A."/>
            <person name="Calusinska M."/>
            <person name="Copieters W."/>
            <person name="Karim L."/>
            <person name="Hanikenne M."/>
            <person name="Baurain D."/>
            <person name="van Wezel G."/>
            <person name="Smargiasso N."/>
            <person name="de Pauw E."/>
            <person name="Delfosse P."/>
            <person name="Rigali S."/>
        </authorList>
    </citation>
    <scope>NUCLEOTIDE SEQUENCE [LARGE SCALE GENOMIC DNA]</scope>
    <source>
        <strain evidence="3 4">MM109</strain>
    </source>
</reference>
<dbReference type="EMBL" id="CP026304">
    <property type="protein sequence ID" value="AVZ76428.1"/>
    <property type="molecule type" value="Genomic_DNA"/>
</dbReference>
<evidence type="ECO:0000313" key="3">
    <source>
        <dbReference type="EMBL" id="AVZ76428.1"/>
    </source>
</evidence>
<dbReference type="KEGG" id="slk:SLUN_33685"/>
<proteinExistence type="predicted"/>
<dbReference type="InterPro" id="IPR050967">
    <property type="entry name" value="Thiamine_Salvage_TenA"/>
</dbReference>
<dbReference type="Pfam" id="PF03070">
    <property type="entry name" value="TENA_THI-4"/>
    <property type="match status" value="1"/>
</dbReference>
<dbReference type="SUPFAM" id="SSF48613">
    <property type="entry name" value="Heme oxygenase-like"/>
    <property type="match status" value="1"/>
</dbReference>
<dbReference type="AlphaFoldDB" id="A0A2R4TBC9"/>
<gene>
    <name evidence="3" type="ORF">SLUN_33685</name>
</gene>
<dbReference type="Gene3D" id="1.20.910.10">
    <property type="entry name" value="Heme oxygenase-like"/>
    <property type="match status" value="1"/>
</dbReference>
<dbReference type="Proteomes" id="UP000244201">
    <property type="component" value="Chromosome"/>
</dbReference>
<comment type="pathway">
    <text evidence="1">Cofactor biosynthesis; thiamine diphosphate biosynthesis.</text>
</comment>
<dbReference type="GeneID" id="55660204"/>
<evidence type="ECO:0000256" key="1">
    <source>
        <dbReference type="ARBA" id="ARBA00004948"/>
    </source>
</evidence>
<feature type="domain" description="Thiaminase-2/PQQC" evidence="2">
    <location>
        <begin position="12"/>
        <end position="214"/>
    </location>
</feature>
<evidence type="ECO:0000259" key="2">
    <source>
        <dbReference type="Pfam" id="PF03070"/>
    </source>
</evidence>
<keyword evidence="4" id="KW-1185">Reference proteome</keyword>